<sequence>MSFNELLFGELLAGEKAICFFVNHGRCYWVLDYKYNFSLDAEKDYRGYLEKGHITREQYALACREFRGGILRLTSDNFPQYMAGEGRDVFECEELEDFFDMGVSGEIASLLGRVEEYYLSGAELNSEDFSFAGVVASRLPMFYVNFDRKIYKHLDFGRSHEELVYSDWVAKYSDFNFLIPDRERYWARGGDYWKLRFIQTPC</sequence>
<gene>
    <name evidence="1" type="ORF">HX882_03235</name>
</gene>
<dbReference type="AlphaFoldDB" id="A0A7Y7X8A4"/>
<proteinExistence type="predicted"/>
<evidence type="ECO:0000313" key="1">
    <source>
        <dbReference type="EMBL" id="NWB94901.1"/>
    </source>
</evidence>
<accession>A0A7Y7X8A4</accession>
<comment type="caution">
    <text evidence="1">The sequence shown here is derived from an EMBL/GenBank/DDBJ whole genome shotgun (WGS) entry which is preliminary data.</text>
</comment>
<dbReference type="EMBL" id="JACAQB010000003">
    <property type="protein sequence ID" value="NWB94901.1"/>
    <property type="molecule type" value="Genomic_DNA"/>
</dbReference>
<protein>
    <submittedName>
        <fullName evidence="1">Uncharacterized protein</fullName>
    </submittedName>
</protein>
<organism evidence="1 2">
    <name type="scientific">Pseudomonas gingeri</name>
    <dbReference type="NCBI Taxonomy" id="117681"/>
    <lineage>
        <taxon>Bacteria</taxon>
        <taxon>Pseudomonadati</taxon>
        <taxon>Pseudomonadota</taxon>
        <taxon>Gammaproteobacteria</taxon>
        <taxon>Pseudomonadales</taxon>
        <taxon>Pseudomonadaceae</taxon>
        <taxon>Pseudomonas</taxon>
    </lineage>
</organism>
<name>A0A7Y7X8A4_9PSED</name>
<evidence type="ECO:0000313" key="2">
    <source>
        <dbReference type="Proteomes" id="UP000539985"/>
    </source>
</evidence>
<reference evidence="1 2" key="1">
    <citation type="submission" date="2020-04" db="EMBL/GenBank/DDBJ databases">
        <title>Molecular characterization of pseudomonads from Agaricus bisporus reveal novel blotch 2 pathogens in Western Europe.</title>
        <authorList>
            <person name="Taparia T."/>
            <person name="Krijger M."/>
            <person name="Haynes E."/>
            <person name="Elpinstone J.G."/>
            <person name="Noble R."/>
            <person name="Van Der Wolf J."/>
        </authorList>
    </citation>
    <scope>NUCLEOTIDE SEQUENCE [LARGE SCALE GENOMIC DNA]</scope>
    <source>
        <strain evidence="1 2">H7001</strain>
    </source>
</reference>
<dbReference type="RefSeq" id="WP_177092759.1">
    <property type="nucleotide sequence ID" value="NZ_JACAQB010000003.1"/>
</dbReference>
<dbReference type="Proteomes" id="UP000539985">
    <property type="component" value="Unassembled WGS sequence"/>
</dbReference>